<dbReference type="Proteomes" id="UP000827986">
    <property type="component" value="Unassembled WGS sequence"/>
</dbReference>
<evidence type="ECO:0000313" key="2">
    <source>
        <dbReference type="Proteomes" id="UP000827986"/>
    </source>
</evidence>
<sequence>MIDSDQLLELSAITIREAFSICNFIAEKSTINIFYKESCTLVFGEFCSPLPPAPGGQRWRRGWDSQSSPFKLCAERLVPAATAPLTPLCQFQPGGSSAISISTVCASVGAKNWQHPALQPGKQGCSVGEISVVPTWEFDACENCPLIFTQQEGVVEIKYTQK</sequence>
<comment type="caution">
    <text evidence="1">The sequence shown here is derived from an EMBL/GenBank/DDBJ whole genome shotgun (WGS) entry which is preliminary data.</text>
</comment>
<protein>
    <submittedName>
        <fullName evidence="1">Uncharacterized protein</fullName>
    </submittedName>
</protein>
<name>A0A9D4ASQ3_9SAUR</name>
<dbReference type="AlphaFoldDB" id="A0A9D4ASQ3"/>
<accession>A0A9D4ASQ3</accession>
<gene>
    <name evidence="1" type="ORF">KIL84_016318</name>
</gene>
<proteinExistence type="predicted"/>
<keyword evidence="2" id="KW-1185">Reference proteome</keyword>
<dbReference type="EMBL" id="JAHDVG010000487">
    <property type="protein sequence ID" value="KAH1167146.1"/>
    <property type="molecule type" value="Genomic_DNA"/>
</dbReference>
<organism evidence="1 2">
    <name type="scientific">Mauremys mutica</name>
    <name type="common">yellowpond turtle</name>
    <dbReference type="NCBI Taxonomy" id="74926"/>
    <lineage>
        <taxon>Eukaryota</taxon>
        <taxon>Metazoa</taxon>
        <taxon>Chordata</taxon>
        <taxon>Craniata</taxon>
        <taxon>Vertebrata</taxon>
        <taxon>Euteleostomi</taxon>
        <taxon>Archelosauria</taxon>
        <taxon>Testudinata</taxon>
        <taxon>Testudines</taxon>
        <taxon>Cryptodira</taxon>
        <taxon>Durocryptodira</taxon>
        <taxon>Testudinoidea</taxon>
        <taxon>Geoemydidae</taxon>
        <taxon>Geoemydinae</taxon>
        <taxon>Mauremys</taxon>
    </lineage>
</organism>
<evidence type="ECO:0000313" key="1">
    <source>
        <dbReference type="EMBL" id="KAH1167146.1"/>
    </source>
</evidence>
<reference evidence="1" key="1">
    <citation type="submission" date="2021-09" db="EMBL/GenBank/DDBJ databases">
        <title>The genome of Mauremys mutica provides insights into the evolution of semi-aquatic lifestyle.</title>
        <authorList>
            <person name="Gong S."/>
            <person name="Gao Y."/>
        </authorList>
    </citation>
    <scope>NUCLEOTIDE SEQUENCE</scope>
    <source>
        <strain evidence="1">MM-2020</strain>
        <tissue evidence="1">Muscle</tissue>
    </source>
</reference>